<dbReference type="AlphaFoldDB" id="A0A0U3KG94"/>
<accession>A0A0U3KG94</accession>
<name>A0A0U3KG94_9ACTN</name>
<keyword evidence="3" id="KW-1185">Reference proteome</keyword>
<evidence type="ECO:0000256" key="1">
    <source>
        <dbReference type="SAM" id="MobiDB-lite"/>
    </source>
</evidence>
<reference evidence="2 3" key="1">
    <citation type="journal article" date="1991" name="Int. J. Syst. Bacteriol.">
        <title>Description of the erythromycin-producing bacterium Arthrobacter sp. strain NRRL B-3381 as Aeromicrobium erythreum gen. nov., sp. nov.</title>
        <authorList>
            <person name="Miller E.S."/>
            <person name="Woese C.R."/>
            <person name="Brenner S."/>
        </authorList>
    </citation>
    <scope>NUCLEOTIDE SEQUENCE [LARGE SCALE GENOMIC DNA]</scope>
    <source>
        <strain evidence="2 3">AR18</strain>
    </source>
</reference>
<proteinExistence type="predicted"/>
<dbReference type="EMBL" id="CP011502">
    <property type="protein sequence ID" value="ALX04035.1"/>
    <property type="molecule type" value="Genomic_DNA"/>
</dbReference>
<organism evidence="2 3">
    <name type="scientific">Aeromicrobium erythreum</name>
    <dbReference type="NCBI Taxonomy" id="2041"/>
    <lineage>
        <taxon>Bacteria</taxon>
        <taxon>Bacillati</taxon>
        <taxon>Actinomycetota</taxon>
        <taxon>Actinomycetes</taxon>
        <taxon>Propionibacteriales</taxon>
        <taxon>Nocardioidaceae</taxon>
        <taxon>Aeromicrobium</taxon>
    </lineage>
</organism>
<sequence>MASVAAADIVRRTSGRGAGEGDAGAASSLGSVAAENDSPPPGCSGLVHPATSAAVAVAAATAATLAQARTDMRRS</sequence>
<dbReference type="Proteomes" id="UP000067689">
    <property type="component" value="Chromosome"/>
</dbReference>
<evidence type="ECO:0000313" key="3">
    <source>
        <dbReference type="Proteomes" id="UP000067689"/>
    </source>
</evidence>
<evidence type="ECO:0000313" key="2">
    <source>
        <dbReference type="EMBL" id="ALX04035.1"/>
    </source>
</evidence>
<feature type="compositionally biased region" description="Low complexity" evidence="1">
    <location>
        <begin position="23"/>
        <end position="34"/>
    </location>
</feature>
<protein>
    <submittedName>
        <fullName evidence="2">Uncharacterized protein</fullName>
    </submittedName>
</protein>
<feature type="region of interest" description="Disordered" evidence="1">
    <location>
        <begin position="1"/>
        <end position="47"/>
    </location>
</feature>
<gene>
    <name evidence="2" type="ORF">AERYTH_04645</name>
</gene>
<dbReference type="KEGG" id="aer:AERYTH_04645"/>